<keyword evidence="3" id="KW-1185">Reference proteome</keyword>
<dbReference type="RefSeq" id="WP_172244548.1">
    <property type="nucleotide sequence ID" value="NZ_BMDD01000003.1"/>
</dbReference>
<evidence type="ECO:0000313" key="2">
    <source>
        <dbReference type="EMBL" id="GGH80304.1"/>
    </source>
</evidence>
<keyword evidence="1" id="KW-0812">Transmembrane</keyword>
<comment type="caution">
    <text evidence="2">The sequence shown here is derived from an EMBL/GenBank/DDBJ whole genome shotgun (WGS) entry which is preliminary data.</text>
</comment>
<keyword evidence="1" id="KW-1133">Transmembrane helix</keyword>
<feature type="transmembrane region" description="Helical" evidence="1">
    <location>
        <begin position="5"/>
        <end position="24"/>
    </location>
</feature>
<evidence type="ECO:0000313" key="3">
    <source>
        <dbReference type="Proteomes" id="UP000605427"/>
    </source>
</evidence>
<evidence type="ECO:0000256" key="1">
    <source>
        <dbReference type="SAM" id="Phobius"/>
    </source>
</evidence>
<name>A0ABQ1ZWE2_9BACL</name>
<reference evidence="3" key="1">
    <citation type="journal article" date="2019" name="Int. J. Syst. Evol. Microbiol.">
        <title>The Global Catalogue of Microorganisms (GCM) 10K type strain sequencing project: providing services to taxonomists for standard genome sequencing and annotation.</title>
        <authorList>
            <consortium name="The Broad Institute Genomics Platform"/>
            <consortium name="The Broad Institute Genome Sequencing Center for Infectious Disease"/>
            <person name="Wu L."/>
            <person name="Ma J."/>
        </authorList>
    </citation>
    <scope>NUCLEOTIDE SEQUENCE [LARGE SCALE GENOMIC DNA]</scope>
    <source>
        <strain evidence="3">CCM 8702</strain>
    </source>
</reference>
<proteinExistence type="predicted"/>
<sequence>MYKKAIISMLLLEIVFLFVLQYVYGNVLDIGSLIGLAVLLIFLNLFLIHRLSGKRKQAVFVIQIILLIFIPVYSMMMSPAHTYESAAEKVEQNLESSDKIIKNRKVILMENEDGSIKKGYLFSMENNSDPASYAFNPWNGDYQKID</sequence>
<feature type="transmembrane region" description="Helical" evidence="1">
    <location>
        <begin position="59"/>
        <end position="76"/>
    </location>
</feature>
<feature type="transmembrane region" description="Helical" evidence="1">
    <location>
        <begin position="30"/>
        <end position="47"/>
    </location>
</feature>
<organism evidence="2 3">
    <name type="scientific">Saccharibacillus endophyticus</name>
    <dbReference type="NCBI Taxonomy" id="2060666"/>
    <lineage>
        <taxon>Bacteria</taxon>
        <taxon>Bacillati</taxon>
        <taxon>Bacillota</taxon>
        <taxon>Bacilli</taxon>
        <taxon>Bacillales</taxon>
        <taxon>Paenibacillaceae</taxon>
        <taxon>Saccharibacillus</taxon>
    </lineage>
</organism>
<dbReference type="EMBL" id="BMDD01000003">
    <property type="protein sequence ID" value="GGH80304.1"/>
    <property type="molecule type" value="Genomic_DNA"/>
</dbReference>
<evidence type="ECO:0008006" key="4">
    <source>
        <dbReference type="Google" id="ProtNLM"/>
    </source>
</evidence>
<dbReference type="Proteomes" id="UP000605427">
    <property type="component" value="Unassembled WGS sequence"/>
</dbReference>
<keyword evidence="1" id="KW-0472">Membrane</keyword>
<accession>A0ABQ1ZWE2</accession>
<gene>
    <name evidence="2" type="ORF">GCM10007362_28410</name>
</gene>
<protein>
    <recommendedName>
        <fullName evidence="4">Maltose/maltodextrin transport system permease protein</fullName>
    </recommendedName>
</protein>